<organism evidence="2 3">
    <name type="scientific">Sinorhizobium psoraleae</name>
    <dbReference type="NCBI Taxonomy" id="520838"/>
    <lineage>
        <taxon>Bacteria</taxon>
        <taxon>Pseudomonadati</taxon>
        <taxon>Pseudomonadota</taxon>
        <taxon>Alphaproteobacteria</taxon>
        <taxon>Hyphomicrobiales</taxon>
        <taxon>Rhizobiaceae</taxon>
        <taxon>Sinorhizobium/Ensifer group</taxon>
        <taxon>Sinorhizobium</taxon>
    </lineage>
</organism>
<name>A0ABT4KEI9_9HYPH</name>
<feature type="region of interest" description="Disordered" evidence="1">
    <location>
        <begin position="42"/>
        <end position="92"/>
    </location>
</feature>
<accession>A0ABT4KEI9</accession>
<keyword evidence="3" id="KW-1185">Reference proteome</keyword>
<evidence type="ECO:0000256" key="1">
    <source>
        <dbReference type="SAM" id="MobiDB-lite"/>
    </source>
</evidence>
<dbReference type="EMBL" id="JAPVOI010000004">
    <property type="protein sequence ID" value="MCZ4090381.1"/>
    <property type="molecule type" value="Genomic_DNA"/>
</dbReference>
<feature type="compositionally biased region" description="Polar residues" evidence="1">
    <location>
        <begin position="44"/>
        <end position="56"/>
    </location>
</feature>
<reference evidence="2" key="1">
    <citation type="submission" date="2022-10" db="EMBL/GenBank/DDBJ databases">
        <title>Whole genome sequencing of three plant growth promoting bacteria isolated from Vachellia tortilis subsp. raddiana in Morocco.</title>
        <authorList>
            <person name="Hnini M."/>
            <person name="Zouagui R."/>
            <person name="Zouagui H."/>
            <person name="Chemao Elfihri M.-W."/>
            <person name="Ibrahimi A."/>
            <person name="Sbabou L."/>
            <person name="Aurag J."/>
        </authorList>
    </citation>
    <scope>NUCLEOTIDE SEQUENCE</scope>
    <source>
        <strain evidence="2">LMR678</strain>
    </source>
</reference>
<gene>
    <name evidence="2" type="ORF">O3W52_09995</name>
</gene>
<evidence type="ECO:0000313" key="2">
    <source>
        <dbReference type="EMBL" id="MCZ4090381.1"/>
    </source>
</evidence>
<proteinExistence type="predicted"/>
<comment type="caution">
    <text evidence="2">The sequence shown here is derived from an EMBL/GenBank/DDBJ whole genome shotgun (WGS) entry which is preliminary data.</text>
</comment>
<dbReference type="RefSeq" id="WP_269278455.1">
    <property type="nucleotide sequence ID" value="NZ_JAPVOI010000004.1"/>
</dbReference>
<protein>
    <submittedName>
        <fullName evidence="2">Uncharacterized protein</fullName>
    </submittedName>
</protein>
<sequence length="137" mass="14244">MDLLGGGSKSMQAGRLLAAVWLLCASFAMQIVAVGQGVSARASAGTQAGDASTRDSGSADHSIARQISRAVPHPDLRFTGERKDAKSTSGQDLSPALLVAQDRFFDLGSRKRGAISRLAHVHGPIAQGQRIRAPPTA</sequence>
<dbReference type="Proteomes" id="UP001079430">
    <property type="component" value="Unassembled WGS sequence"/>
</dbReference>
<feature type="compositionally biased region" description="Basic and acidic residues" evidence="1">
    <location>
        <begin position="72"/>
        <end position="86"/>
    </location>
</feature>
<evidence type="ECO:0000313" key="3">
    <source>
        <dbReference type="Proteomes" id="UP001079430"/>
    </source>
</evidence>